<dbReference type="GO" id="GO:0004514">
    <property type="term" value="F:nicotinate-nucleotide diphosphorylase (carboxylating) activity"/>
    <property type="evidence" value="ECO:0007669"/>
    <property type="project" value="UniProtKB-EC"/>
</dbReference>
<dbReference type="Pfam" id="PF01729">
    <property type="entry name" value="QRPTase_C"/>
    <property type="match status" value="1"/>
</dbReference>
<comment type="similarity">
    <text evidence="1">Belongs to the NadC/ModD family.</text>
</comment>
<dbReference type="GO" id="GO:0034213">
    <property type="term" value="P:quinolinate catabolic process"/>
    <property type="evidence" value="ECO:0007669"/>
    <property type="project" value="TreeGrafter"/>
</dbReference>
<dbReference type="Gene3D" id="3.20.20.70">
    <property type="entry name" value="Aldolase class I"/>
    <property type="match status" value="1"/>
</dbReference>
<dbReference type="EC" id="2.4.2.19" evidence="5"/>
<dbReference type="PANTHER" id="PTHR32179:SF3">
    <property type="entry name" value="NICOTINATE-NUCLEOTIDE PYROPHOSPHORYLASE [CARBOXYLATING]"/>
    <property type="match status" value="1"/>
</dbReference>
<dbReference type="FunFam" id="3.20.20.70:FF:000030">
    <property type="entry name" value="Nicotinate-nucleotide pyrophosphorylase, carboxylating"/>
    <property type="match status" value="1"/>
</dbReference>
<name>A0A3B1CHF5_9ZZZZ</name>
<evidence type="ECO:0000259" key="4">
    <source>
        <dbReference type="Pfam" id="PF01729"/>
    </source>
</evidence>
<dbReference type="SUPFAM" id="SSF51690">
    <property type="entry name" value="Nicotinate/Quinolinate PRTase C-terminal domain-like"/>
    <property type="match status" value="1"/>
</dbReference>
<dbReference type="EMBL" id="UOGA01000059">
    <property type="protein sequence ID" value="VAX16207.1"/>
    <property type="molecule type" value="Genomic_DNA"/>
</dbReference>
<sequence>TRKTTPCLRDLEKYAVRCGGGENHRRDLSCMALIKENHIASAGGIARAVRMVRNDLGRKRFIEVETQNLKEVKEALICNVNRIMFDNMTLPQAIKAVALVDGKAETEVSGNINLNNVRSFAKTGVNYISIGSLTHSPPAVDISLIIENQTNRKLV</sequence>
<dbReference type="PANTHER" id="PTHR32179">
    <property type="entry name" value="NICOTINATE-NUCLEOTIDE PYROPHOSPHORYLASE [CARBOXYLATING]"/>
    <property type="match status" value="1"/>
</dbReference>
<proteinExistence type="inferred from homology"/>
<evidence type="ECO:0000256" key="3">
    <source>
        <dbReference type="ARBA" id="ARBA00022679"/>
    </source>
</evidence>
<feature type="domain" description="Quinolinate phosphoribosyl transferase C-terminal" evidence="4">
    <location>
        <begin position="1"/>
        <end position="144"/>
    </location>
</feature>
<dbReference type="AlphaFoldDB" id="A0A3B1CHF5"/>
<keyword evidence="2 5" id="KW-0328">Glycosyltransferase</keyword>
<dbReference type="GO" id="GO:0005737">
    <property type="term" value="C:cytoplasm"/>
    <property type="evidence" value="ECO:0007669"/>
    <property type="project" value="TreeGrafter"/>
</dbReference>
<organism evidence="5">
    <name type="scientific">hydrothermal vent metagenome</name>
    <dbReference type="NCBI Taxonomy" id="652676"/>
    <lineage>
        <taxon>unclassified sequences</taxon>
        <taxon>metagenomes</taxon>
        <taxon>ecological metagenomes</taxon>
    </lineage>
</organism>
<dbReference type="InterPro" id="IPR002638">
    <property type="entry name" value="Quinolinate_PRibosylTrfase_C"/>
</dbReference>
<evidence type="ECO:0000256" key="1">
    <source>
        <dbReference type="ARBA" id="ARBA00009400"/>
    </source>
</evidence>
<dbReference type="InterPro" id="IPR013785">
    <property type="entry name" value="Aldolase_TIM"/>
</dbReference>
<dbReference type="InterPro" id="IPR036068">
    <property type="entry name" value="Nicotinate_pribotase-like_C"/>
</dbReference>
<protein>
    <submittedName>
        <fullName evidence="5">Quinolinate phosphoribosyltransferase [decarboxylating]</fullName>
        <ecNumber evidence="5">2.4.2.19</ecNumber>
    </submittedName>
</protein>
<evidence type="ECO:0000313" key="5">
    <source>
        <dbReference type="EMBL" id="VAX16207.1"/>
    </source>
</evidence>
<keyword evidence="3 5" id="KW-0808">Transferase</keyword>
<accession>A0A3B1CHF5</accession>
<dbReference type="GO" id="GO:0009435">
    <property type="term" value="P:NAD+ biosynthetic process"/>
    <property type="evidence" value="ECO:0007669"/>
    <property type="project" value="InterPro"/>
</dbReference>
<gene>
    <name evidence="5" type="ORF">MNBD_NITROSPINAE04-2600</name>
</gene>
<reference evidence="5" key="1">
    <citation type="submission" date="2018-06" db="EMBL/GenBank/DDBJ databases">
        <authorList>
            <person name="Zhirakovskaya E."/>
        </authorList>
    </citation>
    <scope>NUCLEOTIDE SEQUENCE</scope>
</reference>
<evidence type="ECO:0000256" key="2">
    <source>
        <dbReference type="ARBA" id="ARBA00022676"/>
    </source>
</evidence>
<dbReference type="InterPro" id="IPR027277">
    <property type="entry name" value="NadC/ModD"/>
</dbReference>
<feature type="non-terminal residue" evidence="5">
    <location>
        <position position="1"/>
    </location>
</feature>